<feature type="region of interest" description="Disordered" evidence="1">
    <location>
        <begin position="397"/>
        <end position="452"/>
    </location>
</feature>
<sequence>MAAIAHYKLTSSGVVVTNEELLIGHSLTGLPPREQKIFDDIKNGFHRGKSPQKRHKIEPPDSVTEALDPADAVSGKAIDLVQSLLEPDLINLTTREVFDVTTVKEQSKKLSKIRTIYLPFLKLATGLNWTEGTKMTPMIPYVIPILPSKNVVCFGGTDFARFPGVVAYDAMEFDIKKWKKPGGQDKPKQPDKPKAGGSAFNFGLGISILSSSSGAANAGIGVSIMSDGVSVGTLSAGVIYDSQGAAVAVVGAGASSGSTTAAAGAAGAGTSKDDLSAGAGVAGAGKSEGNAIAGAGVAGKGSMEGQVKTQAGKSGDTDSKKTGDGEGDGNDSTKEAISKATKLDEALVKATPAQKKLLAKMAGKQKGNYSIPDQKWMEEFLETTKNITDAEVDNLADMTTGNSKSDLDTIKKKSGEGSGKDGDKPSSPDSQKDKTGDGGTAGTDDKFKGFNDSNRKKLTEATKPVASLFKAFAQGQKDDLILNDDVVTKFFEIVPSDLTQEQADKLIDGMESSKGKTPDEVIENLRKAIAEVKKSTTTGATTSTTTSTPTTNTETPDQRIKRLQTQAGNWDFSKIPKGAGRVANLNDKIKDGTISTYVYYKLKNGIGTVTEIRATVPKDLNIDKLKRGSKINLTITYTSEFVDAKGNIHKINLGSTMTIEK</sequence>
<organism evidence="2 3">
    <name type="scientific">Algoriphagus jejuensis</name>
    <dbReference type="NCBI Taxonomy" id="419934"/>
    <lineage>
        <taxon>Bacteria</taxon>
        <taxon>Pseudomonadati</taxon>
        <taxon>Bacteroidota</taxon>
        <taxon>Cytophagia</taxon>
        <taxon>Cytophagales</taxon>
        <taxon>Cyclobacteriaceae</taxon>
        <taxon>Algoriphagus</taxon>
    </lineage>
</organism>
<feature type="compositionally biased region" description="Basic and acidic residues" evidence="1">
    <location>
        <begin position="405"/>
        <end position="436"/>
    </location>
</feature>
<dbReference type="Proteomes" id="UP001500469">
    <property type="component" value="Unassembled WGS sequence"/>
</dbReference>
<evidence type="ECO:0000313" key="3">
    <source>
        <dbReference type="Proteomes" id="UP001500469"/>
    </source>
</evidence>
<feature type="region of interest" description="Disordered" evidence="1">
    <location>
        <begin position="296"/>
        <end position="335"/>
    </location>
</feature>
<feature type="region of interest" description="Disordered" evidence="1">
    <location>
        <begin position="44"/>
        <end position="63"/>
    </location>
</feature>
<feature type="compositionally biased region" description="Basic and acidic residues" evidence="1">
    <location>
        <begin position="443"/>
        <end position="452"/>
    </location>
</feature>
<feature type="compositionally biased region" description="Basic residues" evidence="1">
    <location>
        <begin position="44"/>
        <end position="56"/>
    </location>
</feature>
<gene>
    <name evidence="2" type="ORF">GCM10009119_21670</name>
</gene>
<keyword evidence="3" id="KW-1185">Reference proteome</keyword>
<proteinExistence type="predicted"/>
<accession>A0ABN1N0Z9</accession>
<evidence type="ECO:0000256" key="1">
    <source>
        <dbReference type="SAM" id="MobiDB-lite"/>
    </source>
</evidence>
<dbReference type="EMBL" id="BAAAFI010000010">
    <property type="protein sequence ID" value="GAA0879199.1"/>
    <property type="molecule type" value="Genomic_DNA"/>
</dbReference>
<feature type="region of interest" description="Disordered" evidence="1">
    <location>
        <begin position="533"/>
        <end position="556"/>
    </location>
</feature>
<comment type="caution">
    <text evidence="2">The sequence shown here is derived from an EMBL/GenBank/DDBJ whole genome shotgun (WGS) entry which is preliminary data.</text>
</comment>
<evidence type="ECO:0000313" key="2">
    <source>
        <dbReference type="EMBL" id="GAA0879199.1"/>
    </source>
</evidence>
<feature type="compositionally biased region" description="Basic and acidic residues" evidence="1">
    <location>
        <begin position="315"/>
        <end position="324"/>
    </location>
</feature>
<protein>
    <submittedName>
        <fullName evidence="2">Uncharacterized protein</fullName>
    </submittedName>
</protein>
<reference evidence="2 3" key="1">
    <citation type="journal article" date="2019" name="Int. J. Syst. Evol. Microbiol.">
        <title>The Global Catalogue of Microorganisms (GCM) 10K type strain sequencing project: providing services to taxonomists for standard genome sequencing and annotation.</title>
        <authorList>
            <consortium name="The Broad Institute Genomics Platform"/>
            <consortium name="The Broad Institute Genome Sequencing Center for Infectious Disease"/>
            <person name="Wu L."/>
            <person name="Ma J."/>
        </authorList>
    </citation>
    <scope>NUCLEOTIDE SEQUENCE [LARGE SCALE GENOMIC DNA]</scope>
    <source>
        <strain evidence="2 3">JCM 16112</strain>
    </source>
</reference>
<name>A0ABN1N0Z9_9BACT</name>
<feature type="compositionally biased region" description="Low complexity" evidence="1">
    <location>
        <begin position="535"/>
        <end position="555"/>
    </location>
</feature>